<proteinExistence type="predicted"/>
<dbReference type="Proteomes" id="UP000439903">
    <property type="component" value="Unassembled WGS sequence"/>
</dbReference>
<reference evidence="1 2" key="1">
    <citation type="journal article" date="2019" name="Environ. Microbiol.">
        <title>At the nexus of three kingdoms: the genome of the mycorrhizal fungus Gigaspora margarita provides insights into plant, endobacterial and fungal interactions.</title>
        <authorList>
            <person name="Venice F."/>
            <person name="Ghignone S."/>
            <person name="Salvioli di Fossalunga A."/>
            <person name="Amselem J."/>
            <person name="Novero M."/>
            <person name="Xianan X."/>
            <person name="Sedzielewska Toro K."/>
            <person name="Morin E."/>
            <person name="Lipzen A."/>
            <person name="Grigoriev I.V."/>
            <person name="Henrissat B."/>
            <person name="Martin F.M."/>
            <person name="Bonfante P."/>
        </authorList>
    </citation>
    <scope>NUCLEOTIDE SEQUENCE [LARGE SCALE GENOMIC DNA]</scope>
    <source>
        <strain evidence="1 2">BEG34</strain>
    </source>
</reference>
<accession>A0A8H4AP40</accession>
<dbReference type="AlphaFoldDB" id="A0A8H4AP40"/>
<evidence type="ECO:0000313" key="1">
    <source>
        <dbReference type="EMBL" id="KAF0519129.1"/>
    </source>
</evidence>
<dbReference type="EMBL" id="WTPW01000365">
    <property type="protein sequence ID" value="KAF0519129.1"/>
    <property type="molecule type" value="Genomic_DNA"/>
</dbReference>
<sequence length="316" mass="36165">MDDYKTKGTAISKQYGVKDAQDPKKQAVLLGIASTIMLVLLNKYPDFLAIDSTGCRNSLNFSNTAFMVRSNEPHDAKKLQVAVRITNLIVAETVASYFRKYWFGDWVGASMRFWQGEGKLPTTSKLQREMKKVQIDQDTWNVSCFSTYDDTQHTAIKMEDEIEDKMEDIDKENFKSNSIDECNIKQQTKTLYITRRNGKFACPCGFNVICDHECQDIVAVRLFIDKSGLQKSAAESVASSSLESYLLQKDANGHNKNELKLFRKRGPKNKRKSRFVLVESMQHRDKVLDMPYYMAKIVEIIGESRVIVDITFENGR</sequence>
<protein>
    <submittedName>
        <fullName evidence="1">Uncharacterized protein</fullName>
    </submittedName>
</protein>
<organism evidence="1 2">
    <name type="scientific">Gigaspora margarita</name>
    <dbReference type="NCBI Taxonomy" id="4874"/>
    <lineage>
        <taxon>Eukaryota</taxon>
        <taxon>Fungi</taxon>
        <taxon>Fungi incertae sedis</taxon>
        <taxon>Mucoromycota</taxon>
        <taxon>Glomeromycotina</taxon>
        <taxon>Glomeromycetes</taxon>
        <taxon>Diversisporales</taxon>
        <taxon>Gigasporaceae</taxon>
        <taxon>Gigaspora</taxon>
    </lineage>
</organism>
<evidence type="ECO:0000313" key="2">
    <source>
        <dbReference type="Proteomes" id="UP000439903"/>
    </source>
</evidence>
<dbReference type="OrthoDB" id="2481521at2759"/>
<name>A0A8H4AP40_GIGMA</name>
<comment type="caution">
    <text evidence="1">The sequence shown here is derived from an EMBL/GenBank/DDBJ whole genome shotgun (WGS) entry which is preliminary data.</text>
</comment>
<keyword evidence="2" id="KW-1185">Reference proteome</keyword>
<gene>
    <name evidence="1" type="ORF">F8M41_016647</name>
</gene>